<dbReference type="RefSeq" id="WP_097230755.1">
    <property type="nucleotide sequence ID" value="NZ_OCNE01000005.1"/>
</dbReference>
<dbReference type="GO" id="GO:0004016">
    <property type="term" value="F:adenylate cyclase activity"/>
    <property type="evidence" value="ECO:0007669"/>
    <property type="project" value="TreeGrafter"/>
</dbReference>
<dbReference type="SMART" id="SM00421">
    <property type="entry name" value="HTH_LUXR"/>
    <property type="match status" value="1"/>
</dbReference>
<keyword evidence="6" id="KW-1185">Reference proteome</keyword>
<organism evidence="5 6">
    <name type="scientific">Streptomyces zhaozhouensis</name>
    <dbReference type="NCBI Taxonomy" id="1300267"/>
    <lineage>
        <taxon>Bacteria</taxon>
        <taxon>Bacillati</taxon>
        <taxon>Actinomycetota</taxon>
        <taxon>Actinomycetes</taxon>
        <taxon>Kitasatosporales</taxon>
        <taxon>Streptomycetaceae</taxon>
        <taxon>Streptomyces</taxon>
    </lineage>
</organism>
<reference evidence="5 6" key="1">
    <citation type="submission" date="2017-09" db="EMBL/GenBank/DDBJ databases">
        <authorList>
            <person name="Ehlers B."/>
            <person name="Leendertz F.H."/>
        </authorList>
    </citation>
    <scope>NUCLEOTIDE SEQUENCE [LARGE SCALE GENOMIC DNA]</scope>
    <source>
        <strain evidence="5 6">CGMCC 4.7095</strain>
    </source>
</reference>
<dbReference type="InterPro" id="IPR027417">
    <property type="entry name" value="P-loop_NTPase"/>
</dbReference>
<dbReference type="SUPFAM" id="SSF46894">
    <property type="entry name" value="C-terminal effector domain of the bipartite response regulators"/>
    <property type="match status" value="1"/>
</dbReference>
<accession>A0A286DUC9</accession>
<dbReference type="SMART" id="SM00382">
    <property type="entry name" value="AAA"/>
    <property type="match status" value="1"/>
</dbReference>
<dbReference type="GO" id="GO:0005524">
    <property type="term" value="F:ATP binding"/>
    <property type="evidence" value="ECO:0007669"/>
    <property type="project" value="UniProtKB-KW"/>
</dbReference>
<dbReference type="GO" id="GO:0006355">
    <property type="term" value="P:regulation of DNA-templated transcription"/>
    <property type="evidence" value="ECO:0007669"/>
    <property type="project" value="InterPro"/>
</dbReference>
<evidence type="ECO:0000313" key="5">
    <source>
        <dbReference type="EMBL" id="SOD62271.1"/>
    </source>
</evidence>
<dbReference type="PANTHER" id="PTHR16305">
    <property type="entry name" value="TESTICULAR SOLUBLE ADENYLYL CYCLASE"/>
    <property type="match status" value="1"/>
</dbReference>
<dbReference type="PANTHER" id="PTHR16305:SF35">
    <property type="entry name" value="TRANSCRIPTIONAL ACTIVATOR DOMAIN"/>
    <property type="match status" value="1"/>
</dbReference>
<feature type="domain" description="HTH luxR-type" evidence="4">
    <location>
        <begin position="920"/>
        <end position="977"/>
    </location>
</feature>
<dbReference type="InterPro" id="IPR003593">
    <property type="entry name" value="AAA+_ATPase"/>
</dbReference>
<dbReference type="SUPFAM" id="SSF52540">
    <property type="entry name" value="P-loop containing nucleoside triphosphate hydrolases"/>
    <property type="match status" value="1"/>
</dbReference>
<evidence type="ECO:0000256" key="2">
    <source>
        <dbReference type="ARBA" id="ARBA00022840"/>
    </source>
</evidence>
<dbReference type="GO" id="GO:0005737">
    <property type="term" value="C:cytoplasm"/>
    <property type="evidence" value="ECO:0007669"/>
    <property type="project" value="TreeGrafter"/>
</dbReference>
<gene>
    <name evidence="5" type="ORF">SAMN06297387_10587</name>
</gene>
<feature type="domain" description="AAA+ ATPase" evidence="3">
    <location>
        <begin position="33"/>
        <end position="206"/>
    </location>
</feature>
<dbReference type="EMBL" id="OCNE01000005">
    <property type="protein sequence ID" value="SOD62271.1"/>
    <property type="molecule type" value="Genomic_DNA"/>
</dbReference>
<dbReference type="Proteomes" id="UP000219072">
    <property type="component" value="Unassembled WGS sequence"/>
</dbReference>
<keyword evidence="1" id="KW-0547">Nucleotide-binding</keyword>
<dbReference type="AlphaFoldDB" id="A0A286DUC9"/>
<dbReference type="InterPro" id="IPR000792">
    <property type="entry name" value="Tscrpt_reg_LuxR_C"/>
</dbReference>
<evidence type="ECO:0000259" key="4">
    <source>
        <dbReference type="SMART" id="SM00421"/>
    </source>
</evidence>
<dbReference type="GO" id="GO:0003677">
    <property type="term" value="F:DNA binding"/>
    <property type="evidence" value="ECO:0007669"/>
    <property type="project" value="InterPro"/>
</dbReference>
<evidence type="ECO:0000259" key="3">
    <source>
        <dbReference type="SMART" id="SM00382"/>
    </source>
</evidence>
<keyword evidence="2" id="KW-0067">ATP-binding</keyword>
<sequence>MSGQLRMRAADLVGRDAELAVVAATLRDAAGGRGGTVFVTGEPGIGKTRLAAGALELARGAGMAVLRGRCTTVGPAVPFRPLTEALLALARTGEAPPAEVLGPYLPVLGRLVPEWSTGGDCDDSPVVLAEAVLRLASARGRAHGCLLVVDDLQDADPETLAVMEYLAANLAGQPVALLATVRSTPSAARELTEAVARRGEAVPLPLGRLGAAEVHAFTAGCLGVPADALPREVSAEVFADSHGIPFVAEELVRAMIAAGRLAGGGGGWRLVPSERPSVPVTLVRVVAERAGRLGPGGVRALSVAAVLGRAFPLSVLRQCAGLPEETLLGAVRAALAEGLLQPDEEHGHGWYAFAHPLAEEALLSLLGPADRTELSALAAEAVAELYPGLPGTWCLLAARLRRHAGEPGAAAGHYLEVARRALAGSGPGTAITVVDEALAMLGDAPFAPVGAGVHRSLLETLLLALADDGRFDRAVGVADRLRRADLAAAPGADAARRVELHVRLAWAAEVAGRWQEGLAQVAEARALLPPDAGGAETAGIDAVEAYLTVSDTRPGHIAHSARLARRAIEGAWQREDPALACQAWYAVGAAGRGRSLAASDRCFRETLRIATAHELNGWRAHGLWGLGGNAWLAEAETDALTYAWHEALRTGCVSLAHNAGALLALDAALRADFARAEQLVDGALDETRRLKLASVTRYLLMVRAVVAAHRGRRTGMRAALAEFRADGGERSMEAPLARGLGELFCALLEEDRPRATRLAASVTAVARADEEEFFHLTGPHGLVLLLDVLDGRAGRAEWERITAGQAGRLRWNRQFGRLALAVLEGREGRAERAEAATREAWADAEPFPVARWLGTRLVAEAALADGWGEPRRWLAEAEEFFHRAGVIAVAGACRSLLRGVGVVVRQRRAGTDRIPEPLRAMGLTTREYDVFRLLVDRPGNKALAARLHLSARTVEKHVASLLSKTGTGDRHRLCEFAADFLSSPAGSGERGQPADGEAVPP</sequence>
<dbReference type="InterPro" id="IPR016032">
    <property type="entry name" value="Sig_transdc_resp-reg_C-effctor"/>
</dbReference>
<dbReference type="Pfam" id="PF13191">
    <property type="entry name" value="AAA_16"/>
    <property type="match status" value="1"/>
</dbReference>
<dbReference type="Gene3D" id="1.10.10.10">
    <property type="entry name" value="Winged helix-like DNA-binding domain superfamily/Winged helix DNA-binding domain"/>
    <property type="match status" value="1"/>
</dbReference>
<protein>
    <submittedName>
        <fullName evidence="5">Regulatory protein, luxR family</fullName>
    </submittedName>
</protein>
<evidence type="ECO:0000256" key="1">
    <source>
        <dbReference type="ARBA" id="ARBA00022741"/>
    </source>
</evidence>
<dbReference type="OrthoDB" id="5378762at2"/>
<dbReference type="InterPro" id="IPR041664">
    <property type="entry name" value="AAA_16"/>
</dbReference>
<name>A0A286DUC9_9ACTN</name>
<dbReference type="InterPro" id="IPR036388">
    <property type="entry name" value="WH-like_DNA-bd_sf"/>
</dbReference>
<proteinExistence type="predicted"/>
<evidence type="ECO:0000313" key="6">
    <source>
        <dbReference type="Proteomes" id="UP000219072"/>
    </source>
</evidence>
<dbReference type="Pfam" id="PF00196">
    <property type="entry name" value="GerE"/>
    <property type="match status" value="1"/>
</dbReference>
<dbReference type="Gene3D" id="3.40.50.300">
    <property type="entry name" value="P-loop containing nucleotide triphosphate hydrolases"/>
    <property type="match status" value="1"/>
</dbReference>